<keyword evidence="3" id="KW-1185">Reference proteome</keyword>
<dbReference type="AlphaFoldDB" id="A0A9P0BZ12"/>
<evidence type="ECO:0000313" key="3">
    <source>
        <dbReference type="Proteomes" id="UP001154114"/>
    </source>
</evidence>
<evidence type="ECO:0000313" key="2">
    <source>
        <dbReference type="EMBL" id="CAH0597785.1"/>
    </source>
</evidence>
<reference evidence="2" key="1">
    <citation type="submission" date="2021-12" db="EMBL/GenBank/DDBJ databases">
        <authorList>
            <person name="King R."/>
        </authorList>
    </citation>
    <scope>NUCLEOTIDE SEQUENCE</scope>
</reference>
<evidence type="ECO:0000256" key="1">
    <source>
        <dbReference type="SAM" id="Phobius"/>
    </source>
</evidence>
<feature type="transmembrane region" description="Helical" evidence="1">
    <location>
        <begin position="143"/>
        <end position="164"/>
    </location>
</feature>
<keyword evidence="1" id="KW-1133">Transmembrane helix</keyword>
<dbReference type="EMBL" id="LR824027">
    <property type="protein sequence ID" value="CAH0597785.1"/>
    <property type="molecule type" value="Genomic_DNA"/>
</dbReference>
<keyword evidence="1" id="KW-0472">Membrane</keyword>
<name>A0A9P0BZ12_CHRIL</name>
<organism evidence="2 3">
    <name type="scientific">Chrysodeixis includens</name>
    <name type="common">Soybean looper</name>
    <name type="synonym">Pseudoplusia includens</name>
    <dbReference type="NCBI Taxonomy" id="689277"/>
    <lineage>
        <taxon>Eukaryota</taxon>
        <taxon>Metazoa</taxon>
        <taxon>Ecdysozoa</taxon>
        <taxon>Arthropoda</taxon>
        <taxon>Hexapoda</taxon>
        <taxon>Insecta</taxon>
        <taxon>Pterygota</taxon>
        <taxon>Neoptera</taxon>
        <taxon>Endopterygota</taxon>
        <taxon>Lepidoptera</taxon>
        <taxon>Glossata</taxon>
        <taxon>Ditrysia</taxon>
        <taxon>Noctuoidea</taxon>
        <taxon>Noctuidae</taxon>
        <taxon>Plusiinae</taxon>
        <taxon>Chrysodeixis</taxon>
    </lineage>
</organism>
<accession>A0A9P0BZ12</accession>
<keyword evidence="1" id="KW-0812">Transmembrane</keyword>
<proteinExistence type="predicted"/>
<feature type="transmembrane region" description="Helical" evidence="1">
    <location>
        <begin position="108"/>
        <end position="131"/>
    </location>
</feature>
<feature type="transmembrane region" description="Helical" evidence="1">
    <location>
        <begin position="20"/>
        <end position="39"/>
    </location>
</feature>
<protein>
    <submittedName>
        <fullName evidence="2">Uncharacterized protein</fullName>
    </submittedName>
</protein>
<dbReference type="Proteomes" id="UP001154114">
    <property type="component" value="Chromosome 24"/>
</dbReference>
<feature type="transmembrane region" description="Helical" evidence="1">
    <location>
        <begin position="78"/>
        <end position="96"/>
    </location>
</feature>
<sequence>MCEIFPEVDTCCYFCSIRVGLLFISVISITTGAVSLGVIEQRSDVGFDKMMTMYSNVSHVEKSTEAALSQLSNMISSAVTAISTSFMFGGLFLLIADLTDQEGIAQAFVLMVFLNVVVGSVLVLAIALECIIEPVCLLGSMDWLSAATCLVMMVIYLVMWFYFICVANSYATHP</sequence>
<dbReference type="OrthoDB" id="7464833at2759"/>
<gene>
    <name evidence="2" type="ORF">CINC_LOCUS7865</name>
</gene>